<evidence type="ECO:0000313" key="6">
    <source>
        <dbReference type="EMBL" id="RWS05103.1"/>
    </source>
</evidence>
<dbReference type="InterPro" id="IPR007014">
    <property type="entry name" value="FUN14"/>
</dbReference>
<dbReference type="EMBL" id="NCKU01005024">
    <property type="protein sequence ID" value="RWS05103.1"/>
    <property type="molecule type" value="Genomic_DNA"/>
</dbReference>
<evidence type="ECO:0000256" key="2">
    <source>
        <dbReference type="ARBA" id="ARBA00009160"/>
    </source>
</evidence>
<evidence type="ECO:0000256" key="1">
    <source>
        <dbReference type="ARBA" id="ARBA00004374"/>
    </source>
</evidence>
<dbReference type="OrthoDB" id="163794at2759"/>
<organism evidence="8 9">
    <name type="scientific">Dinothrombium tinctorium</name>
    <dbReference type="NCBI Taxonomy" id="1965070"/>
    <lineage>
        <taxon>Eukaryota</taxon>
        <taxon>Metazoa</taxon>
        <taxon>Ecdysozoa</taxon>
        <taxon>Arthropoda</taxon>
        <taxon>Chelicerata</taxon>
        <taxon>Arachnida</taxon>
        <taxon>Acari</taxon>
        <taxon>Acariformes</taxon>
        <taxon>Trombidiformes</taxon>
        <taxon>Prostigmata</taxon>
        <taxon>Anystina</taxon>
        <taxon>Parasitengona</taxon>
        <taxon>Trombidioidea</taxon>
        <taxon>Trombidiidae</taxon>
        <taxon>Dinothrombium</taxon>
    </lineage>
</organism>
<name>A0A3S4QNI9_9ACAR</name>
<dbReference type="GO" id="GO:0000422">
    <property type="term" value="P:autophagy of mitochondrion"/>
    <property type="evidence" value="ECO:0007669"/>
    <property type="project" value="TreeGrafter"/>
</dbReference>
<keyword evidence="9" id="KW-1185">Reference proteome</keyword>
<keyword evidence="3" id="KW-0812">Transmembrane</keyword>
<dbReference type="PANTHER" id="PTHR21346:SF0">
    <property type="entry name" value="RE45833P"/>
    <property type="match status" value="1"/>
</dbReference>
<gene>
    <name evidence="6" type="ORF">B4U79_06650</name>
    <name evidence="8" type="ORF">B4U79_07031</name>
    <name evidence="7" type="ORF">B4U79_14144</name>
</gene>
<sequence length="136" mass="14874">MQIKGDDDVFEAPDKAIESWCTRFYRDIRHSSAAKQITVGGIGGWISGFVFAKFGKAAATGVGVTILLLHVAQHNGYVRIDWKQVNNDVEKAKKEIEKRAEKDLPKFLKRAQDFVVDNALLAGGYAGGFFLGVASA</sequence>
<comment type="subcellular location">
    <subcellularLocation>
        <location evidence="1">Mitochondrion outer membrane</location>
        <topology evidence="1">Multi-pass membrane protein</topology>
    </subcellularLocation>
</comment>
<dbReference type="STRING" id="1965070.A0A3S4QNI9"/>
<keyword evidence="4" id="KW-1133">Transmembrane helix</keyword>
<dbReference type="EMBL" id="NCKU01004573">
    <property type="protein sequence ID" value="RWS05753.1"/>
    <property type="molecule type" value="Genomic_DNA"/>
</dbReference>
<dbReference type="Proteomes" id="UP000285301">
    <property type="component" value="Unassembled WGS sequence"/>
</dbReference>
<evidence type="ECO:0000256" key="5">
    <source>
        <dbReference type="ARBA" id="ARBA00023136"/>
    </source>
</evidence>
<proteinExistence type="inferred from homology"/>
<reference evidence="8" key="2">
    <citation type="submission" date="2018-11" db="EMBL/GenBank/DDBJ databases">
        <title>Trombidioid mite genomics.</title>
        <authorList>
            <person name="Dong X."/>
        </authorList>
    </citation>
    <scope>NUCLEOTIDE SEQUENCE</scope>
    <source>
        <strain evidence="8">UoL-WK</strain>
    </source>
</reference>
<dbReference type="PANTHER" id="PTHR21346">
    <property type="entry name" value="FUN14 DOMAIN CONTAINING"/>
    <property type="match status" value="1"/>
</dbReference>
<comment type="caution">
    <text evidence="8">The sequence shown here is derived from an EMBL/GenBank/DDBJ whole genome shotgun (WGS) entry which is preliminary data.</text>
</comment>
<reference evidence="8 9" key="1">
    <citation type="journal article" date="2018" name="Gigascience">
        <title>Genomes of trombidid mites reveal novel predicted allergens and laterally-transferred genes associated with secondary metabolism.</title>
        <authorList>
            <person name="Dong X."/>
            <person name="Chaisiri K."/>
            <person name="Xia D."/>
            <person name="Armstrong S.D."/>
            <person name="Fang Y."/>
            <person name="Donnelly M.J."/>
            <person name="Kadowaki T."/>
            <person name="McGarry J.W."/>
            <person name="Darby A.C."/>
            <person name="Makepeace B.L."/>
        </authorList>
    </citation>
    <scope>NUCLEOTIDE SEQUENCE [LARGE SCALE GENOMIC DNA]</scope>
    <source>
        <strain evidence="8">UoL-WK</strain>
    </source>
</reference>
<evidence type="ECO:0000256" key="4">
    <source>
        <dbReference type="ARBA" id="ARBA00022989"/>
    </source>
</evidence>
<evidence type="ECO:0000313" key="9">
    <source>
        <dbReference type="Proteomes" id="UP000285301"/>
    </source>
</evidence>
<dbReference type="Pfam" id="PF04930">
    <property type="entry name" value="FUN14"/>
    <property type="match status" value="1"/>
</dbReference>
<keyword evidence="5" id="KW-0472">Membrane</keyword>
<comment type="similarity">
    <text evidence="2">Belongs to the FUN14 family.</text>
</comment>
<evidence type="ECO:0000256" key="3">
    <source>
        <dbReference type="ARBA" id="ARBA00022692"/>
    </source>
</evidence>
<accession>A0A3S4QNI9</accession>
<dbReference type="AlphaFoldDB" id="A0A3S4QNI9"/>
<evidence type="ECO:0000313" key="7">
    <source>
        <dbReference type="EMBL" id="RWS05107.1"/>
    </source>
</evidence>
<dbReference type="GO" id="GO:0005741">
    <property type="term" value="C:mitochondrial outer membrane"/>
    <property type="evidence" value="ECO:0007669"/>
    <property type="project" value="UniProtKB-SubCell"/>
</dbReference>
<evidence type="ECO:0000313" key="8">
    <source>
        <dbReference type="EMBL" id="RWS05753.1"/>
    </source>
</evidence>
<protein>
    <submittedName>
        <fullName evidence="8">FUN14 domain-containing protein 1-like protein</fullName>
    </submittedName>
</protein>
<dbReference type="EMBL" id="NCKU01005023">
    <property type="protein sequence ID" value="RWS05107.1"/>
    <property type="molecule type" value="Genomic_DNA"/>
</dbReference>